<keyword evidence="2" id="KW-1185">Reference proteome</keyword>
<dbReference type="EMBL" id="AKCV02000015">
    <property type="protein sequence ID" value="TMS58868.1"/>
    <property type="molecule type" value="Genomic_DNA"/>
</dbReference>
<dbReference type="Proteomes" id="UP000004277">
    <property type="component" value="Unassembled WGS sequence"/>
</dbReference>
<reference evidence="1" key="1">
    <citation type="submission" date="2019-05" db="EMBL/GenBank/DDBJ databases">
        <title>Revised genome assembly of Burkholderiaceae (previously Ralstonia) sp. PBA.</title>
        <authorList>
            <person name="Gan H.M."/>
        </authorList>
    </citation>
    <scope>NUCLEOTIDE SEQUENCE</scope>
    <source>
        <strain evidence="1">PBA</strain>
    </source>
</reference>
<proteinExistence type="predicted"/>
<protein>
    <submittedName>
        <fullName evidence="1">Uncharacterized protein</fullName>
    </submittedName>
</protein>
<comment type="caution">
    <text evidence="1">The sequence shown here is derived from an EMBL/GenBank/DDBJ whole genome shotgun (WGS) entry which is preliminary data.</text>
</comment>
<organism evidence="1 2">
    <name type="scientific">Imbroritus primus</name>
    <dbReference type="NCBI Taxonomy" id="3058603"/>
    <lineage>
        <taxon>Bacteria</taxon>
        <taxon>Pseudomonadati</taxon>
        <taxon>Pseudomonadota</taxon>
        <taxon>Betaproteobacteria</taxon>
        <taxon>Burkholderiales</taxon>
        <taxon>Burkholderiaceae</taxon>
        <taxon>Imbroritus</taxon>
    </lineage>
</organism>
<gene>
    <name evidence="1" type="ORF">MW7_009215</name>
</gene>
<evidence type="ECO:0000313" key="1">
    <source>
        <dbReference type="EMBL" id="TMS58868.1"/>
    </source>
</evidence>
<evidence type="ECO:0000313" key="2">
    <source>
        <dbReference type="Proteomes" id="UP000004277"/>
    </source>
</evidence>
<name>A0ACD3SSG3_9BURK</name>
<sequence>MLNTLRNLRASTPTDVNGASPDPISQSEDPGAERYEARYRDMKILAKNAGMPSAYLATLPHRSREGVTFCSQGNESANMLSNVAVRQAPFVNRDLMANLLKQLSASLGQEQPSGMGTELNEAQALRKAVKAYRHNLARIAPGAPEILETFYDLEHFHKVNDQHAVRQLTRALAALQHREALEAVKSFFLLTRGTHAALVANPHVLGALPQTLLPAAANSRDYITLTANWLKNKQLIPIARIHSRKFEDIHRARTGFGAAGTPSFSQPHARENRTYYQLTPSALALTLARTDNDNLVLFGKLAEYMPVQFEHWLEIAKRRDLPWATKITVTADFYTCGLLPDIQTLLAYMNTGKAWRPVKNGPEYAVQYADVYLVLRALCELPPSIAPQVAQRRDADFAAWHEALWQLSQSADADARENFDHHRLHTSEAAGLGMPAAAGAAGLDRYPAGSPQRIAFMLRYCSDRQALGELQAMSATRDLSNLLVDVARARKPECLAFLLGRDRHTATGLTQALHAMLEDSLHADWVRPRGKLDPTRLVMLQMAKQLVEHGANLGGYDEGQPSVLHEVVTLSLHDGEPQAVRKQQCALIEIMLQRGAGINSRDALGRTPFAARILQIKGAWKSDRIARLLRQKGGHIDAPGLLKRLRRCARTSLEEVMPVAGKIGALSILLKDSKLNADALAILKKSPLTDHWSAETILSLGYELINTKDRT</sequence>
<accession>A0ACD3SSG3</accession>